<comment type="caution">
    <text evidence="1">The sequence shown here is derived from an EMBL/GenBank/DDBJ whole genome shotgun (WGS) entry which is preliminary data.</text>
</comment>
<protein>
    <recommendedName>
        <fullName evidence="3">Transcriptional regulator</fullName>
    </recommendedName>
</protein>
<sequence length="70" mass="8152">MAGRKPDVTDEEIVRVLRDTSEHVLSTIEVSEQLPIKDKATIRRLKELHEEGRINGKQAGRSWVWWVNDE</sequence>
<dbReference type="RefSeq" id="WP_053967951.1">
    <property type="nucleotide sequence ID" value="NZ_LIUF01000003.1"/>
</dbReference>
<evidence type="ECO:0000313" key="2">
    <source>
        <dbReference type="Proteomes" id="UP000037729"/>
    </source>
</evidence>
<accession>A0A0M9AJL9</accession>
<dbReference type="Proteomes" id="UP000037729">
    <property type="component" value="Unassembled WGS sequence"/>
</dbReference>
<evidence type="ECO:0008006" key="3">
    <source>
        <dbReference type="Google" id="ProtNLM"/>
    </source>
</evidence>
<dbReference type="PATRIC" id="fig|1705562.3.peg.172"/>
<dbReference type="InterPro" id="IPR036388">
    <property type="entry name" value="WH-like_DNA-bd_sf"/>
</dbReference>
<gene>
    <name evidence="1" type="ORF">AMS69_10050</name>
</gene>
<name>A0A0M9AJL9_9EURY</name>
<proteinExistence type="predicted"/>
<dbReference type="Gene3D" id="1.10.10.10">
    <property type="entry name" value="Winged helix-like DNA-binding domain superfamily/Winged helix DNA-binding domain"/>
    <property type="match status" value="1"/>
</dbReference>
<organism evidence="1 2">
    <name type="scientific">Haloarcula rubripromontorii</name>
    <dbReference type="NCBI Taxonomy" id="1705562"/>
    <lineage>
        <taxon>Archaea</taxon>
        <taxon>Methanobacteriati</taxon>
        <taxon>Methanobacteriota</taxon>
        <taxon>Stenosarchaea group</taxon>
        <taxon>Halobacteria</taxon>
        <taxon>Halobacteriales</taxon>
        <taxon>Haloarculaceae</taxon>
        <taxon>Haloarcula</taxon>
    </lineage>
</organism>
<dbReference type="OrthoDB" id="189973at2157"/>
<reference evidence="1 2" key="1">
    <citation type="submission" date="2015-08" db="EMBL/GenBank/DDBJ databases">
        <title>Genomes of Isolates from Cabo Rojo, PR.</title>
        <authorList>
            <person name="Sanchez-Nieves R.L."/>
            <person name="Montalvo-Rodriguez R."/>
        </authorList>
    </citation>
    <scope>NUCLEOTIDE SEQUENCE [LARGE SCALE GENOMIC DNA]</scope>
    <source>
        <strain evidence="1 2">SL3</strain>
    </source>
</reference>
<evidence type="ECO:0000313" key="1">
    <source>
        <dbReference type="EMBL" id="KOX92798.1"/>
    </source>
</evidence>
<dbReference type="AlphaFoldDB" id="A0A0M9AJL9"/>
<dbReference type="EMBL" id="LIUF01000003">
    <property type="protein sequence ID" value="KOX92798.1"/>
    <property type="molecule type" value="Genomic_DNA"/>
</dbReference>
<keyword evidence="2" id="KW-1185">Reference proteome</keyword>